<gene>
    <name evidence="1" type="ORF">BjapCC829_46960</name>
</gene>
<keyword evidence="2" id="KW-1185">Reference proteome</keyword>
<dbReference type="EMBL" id="CP088101">
    <property type="protein sequence ID" value="UFW91548.1"/>
    <property type="molecule type" value="Genomic_DNA"/>
</dbReference>
<organism evidence="1 2">
    <name type="scientific">Bradyrhizobium barranii</name>
    <dbReference type="NCBI Taxonomy" id="2992140"/>
    <lineage>
        <taxon>Bacteria</taxon>
        <taxon>Pseudomonadati</taxon>
        <taxon>Pseudomonadota</taxon>
        <taxon>Alphaproteobacteria</taxon>
        <taxon>Hyphomicrobiales</taxon>
        <taxon>Nitrobacteraceae</taxon>
        <taxon>Bradyrhizobium</taxon>
    </lineage>
</organism>
<evidence type="ECO:0000313" key="2">
    <source>
        <dbReference type="Proteomes" id="UP001430990"/>
    </source>
</evidence>
<name>A0ABY3QZS2_9BRAD</name>
<dbReference type="Proteomes" id="UP001430990">
    <property type="component" value="Plasmid pCC829_1"/>
</dbReference>
<accession>A0ABY3QZS2</accession>
<keyword evidence="1" id="KW-0614">Plasmid</keyword>
<proteinExistence type="predicted"/>
<sequence>MAKHGADEGWRQHVINNVLPRMEATSPAGTAGFEPGPANPQAFSAGVHLQPPFDVIEHLPPVAQEKLRALRLRSADSHAVIPPFSEIQTASAERVAAANALKRLSDHPHDGGFGLKSDSRQVTEAQRTLGRATEEFERIKQRSETKTAAWQAASGALANAETWLKSGRPSGVLLQDQETEVPKLAKGENGVLDAIENRRRRVRELRADLHRIRSAPFPSAHAKQQMREQIEALAMQGGPSVSLLIEHDGKIVWPMQMTRSEVRGGERPALAFSETLDAVALTCWLHKSALIAALDREIGTESDDPASLSHEAREKAEAEVMGDLLDIERQEAALVFQAQQSLLPCEHRADISPVALLGLRLVTAPRPDLPRTSPEHGYDIVGGRR</sequence>
<reference evidence="1" key="1">
    <citation type="submission" date="2021-11" db="EMBL/GenBank/DDBJ databases">
        <title>Australian commercial rhizobial inoculants.</title>
        <authorList>
            <person name="Kohlmeier M.G."/>
            <person name="O'Hara G.W."/>
            <person name="Colombi E."/>
            <person name="Ramsay J.P."/>
            <person name="Terpolilli J."/>
        </authorList>
    </citation>
    <scope>NUCLEOTIDE SEQUENCE</scope>
    <source>
        <strain evidence="1">CC829</strain>
        <plasmid evidence="1">pCC829_1</plasmid>
    </source>
</reference>
<dbReference type="RefSeq" id="WP_231145580.1">
    <property type="nucleotide sequence ID" value="NZ_CP088101.1"/>
</dbReference>
<geneLocation type="plasmid" evidence="1 2">
    <name>pCC829_1</name>
</geneLocation>
<protein>
    <submittedName>
        <fullName evidence="1">Uncharacterized protein</fullName>
    </submittedName>
</protein>
<evidence type="ECO:0000313" key="1">
    <source>
        <dbReference type="EMBL" id="UFW91548.1"/>
    </source>
</evidence>